<evidence type="ECO:0000256" key="1">
    <source>
        <dbReference type="ARBA" id="ARBA00004442"/>
    </source>
</evidence>
<dbReference type="GO" id="GO:0009279">
    <property type="term" value="C:cell outer membrane"/>
    <property type="evidence" value="ECO:0007669"/>
    <property type="project" value="UniProtKB-SubCell"/>
</dbReference>
<keyword evidence="3" id="KW-0812">Transmembrane</keyword>
<dbReference type="EMBL" id="CP001743">
    <property type="protein sequence ID" value="ADD27426.1"/>
    <property type="molecule type" value="Genomic_DNA"/>
</dbReference>
<evidence type="ECO:0000313" key="4">
    <source>
        <dbReference type="EMBL" id="ADD27426.1"/>
    </source>
</evidence>
<evidence type="ECO:0008006" key="6">
    <source>
        <dbReference type="Google" id="ProtNLM"/>
    </source>
</evidence>
<dbReference type="RefSeq" id="WP_013012945.1">
    <property type="nucleotide sequence ID" value="NC_013946.1"/>
</dbReference>
<sequence length="271" mass="28744">MRKTGFTLIEMLIAAAIGVVILTLIAAGLRSSGDSLRFIQNNQLLTEDLRNAGNLISDYLSVAAFVYPPGVTLSIGSAGGYSVRNPRTGDNTWQTGLDPVIALLQPPRVENGVEVVKFVMIYPLNRGWVVARATGAENPGSDPANNDKWLLYIYERNLTVGGNRLPNGLPATMPTTIPGSSGNLLADYVQPGGFMVSFADCLSFDEEGLAIPVPCPSTAPAPLRAEHSAARVRFSLQGEIRQGGRDARVPASPCVSKRLPATCPSGLARLA</sequence>
<keyword evidence="3" id="KW-1133">Transmembrane helix</keyword>
<gene>
    <name evidence="4" type="ordered locus">Mrub_0659</name>
</gene>
<dbReference type="Proteomes" id="UP000006655">
    <property type="component" value="Chromosome"/>
</dbReference>
<keyword evidence="3" id="KW-0472">Membrane</keyword>
<comment type="subcellular location">
    <subcellularLocation>
        <location evidence="1">Cell outer membrane</location>
    </subcellularLocation>
</comment>
<evidence type="ECO:0000256" key="2">
    <source>
        <dbReference type="ARBA" id="ARBA00023237"/>
    </source>
</evidence>
<dbReference type="AlphaFoldDB" id="A0A806D6Q4"/>
<keyword evidence="5" id="KW-1185">Reference proteome</keyword>
<organism evidence="4 5">
    <name type="scientific">Meiothermus ruber (strain ATCC 35948 / DSM 1279 / VKM B-1258 / 21)</name>
    <name type="common">Thermus ruber</name>
    <dbReference type="NCBI Taxonomy" id="504728"/>
    <lineage>
        <taxon>Bacteria</taxon>
        <taxon>Thermotogati</taxon>
        <taxon>Deinococcota</taxon>
        <taxon>Deinococci</taxon>
        <taxon>Thermales</taxon>
        <taxon>Thermaceae</taxon>
        <taxon>Meiothermus</taxon>
    </lineage>
</organism>
<dbReference type="NCBIfam" id="TIGR02532">
    <property type="entry name" value="IV_pilin_GFxxxE"/>
    <property type="match status" value="1"/>
</dbReference>
<dbReference type="KEGG" id="mrb:Mrub_0659"/>
<evidence type="ECO:0000313" key="5">
    <source>
        <dbReference type="Proteomes" id="UP000006655"/>
    </source>
</evidence>
<dbReference type="PROSITE" id="PS00409">
    <property type="entry name" value="PROKAR_NTER_METHYL"/>
    <property type="match status" value="1"/>
</dbReference>
<evidence type="ECO:0000256" key="3">
    <source>
        <dbReference type="SAM" id="Phobius"/>
    </source>
</evidence>
<dbReference type="InterPro" id="IPR012902">
    <property type="entry name" value="N_methyl_site"/>
</dbReference>
<accession>A0A806D6Q4</accession>
<dbReference type="Pfam" id="PF07963">
    <property type="entry name" value="N_methyl"/>
    <property type="match status" value="1"/>
</dbReference>
<proteinExistence type="predicted"/>
<keyword evidence="2" id="KW-0998">Cell outer membrane</keyword>
<name>A0A806D6Q4_MEIRD</name>
<reference evidence="4 5" key="1">
    <citation type="journal article" date="2010" name="Stand. Genomic Sci.">
        <title>Complete genome sequence of Meiothermus ruber type strain (21).</title>
        <authorList>
            <person name="Tindall B.J."/>
            <person name="Sikorski J."/>
            <person name="Lucas S."/>
            <person name="Goltsman E."/>
            <person name="Copeland A."/>
            <person name="Glavina Del Rio T."/>
            <person name="Nolan M."/>
            <person name="Tice H."/>
            <person name="Cheng J.F."/>
            <person name="Han C."/>
            <person name="Pitluck S."/>
            <person name="Liolios K."/>
            <person name="Ivanova N."/>
            <person name="Mavromatis K."/>
            <person name="Ovchinnikova G."/>
            <person name="Pati A."/>
            <person name="Fahnrich R."/>
            <person name="Goodwin L."/>
            <person name="Chen A."/>
            <person name="Palaniappan K."/>
            <person name="Land M."/>
            <person name="Hauser L."/>
            <person name="Chang Y.J."/>
            <person name="Jeffries C.D."/>
            <person name="Rohde M."/>
            <person name="Goker M."/>
            <person name="Woyke T."/>
            <person name="Bristow J."/>
            <person name="Eisen J.A."/>
            <person name="Markowitz V."/>
            <person name="Hugenholtz P."/>
            <person name="Kyrpides N.C."/>
            <person name="Klenk H.P."/>
            <person name="Lapidus A."/>
        </authorList>
    </citation>
    <scope>NUCLEOTIDE SEQUENCE [LARGE SCALE GENOMIC DNA]</scope>
    <source>
        <strain evidence="5">ATCC 35948 / DSM 1279 / VKM B-1258 / 21</strain>
    </source>
</reference>
<protein>
    <recommendedName>
        <fullName evidence="6">Prepilin-type N-terminal cleavage/methylation domain-containing protein</fullName>
    </recommendedName>
</protein>
<dbReference type="OrthoDB" id="25017at2"/>
<feature type="transmembrane region" description="Helical" evidence="3">
    <location>
        <begin position="6"/>
        <end position="29"/>
    </location>
</feature>